<protein>
    <submittedName>
        <fullName evidence="2">Deaminase</fullName>
    </submittedName>
</protein>
<name>A0A4R9M084_9LEPT</name>
<dbReference type="EMBL" id="RQHW01000016">
    <property type="protein sequence ID" value="TGN20060.1"/>
    <property type="molecule type" value="Genomic_DNA"/>
</dbReference>
<evidence type="ECO:0000313" key="3">
    <source>
        <dbReference type="Proteomes" id="UP000298058"/>
    </source>
</evidence>
<dbReference type="Gene3D" id="3.40.140.10">
    <property type="entry name" value="Cytidine Deaminase, domain 2"/>
    <property type="match status" value="1"/>
</dbReference>
<sequence>MRQENLRSIYEELRSLSFSAMGRTSPNPPVAACITSSEGKILSRGNTQITGKNHAEREAYLHAADLPSYHQLFVSLEPCTHQGKTPPCRDLVLSQKPQQLQIGWKDPNPLVHSGDWDVYRKEGITVSLDPNLARVSIPFLFGFFQRIRYDRPWVWIKSAVNERGEYSPSEERRAPVSSKESEYYLQILRAKFDAVVVGPKTITVDEPSLDFRISESSFAEKGNPVSLVSDEASSFFSPGKGFLKSLFEISLEKEIFEKHKEDIVSYQPYRVFVYGEGQVFSRSFIDKQIRLNEMYGKKLCLFFRIRKEGSSVFLEKEISDTDLSLLSDFPVEDFFPSQGDLFLRSLSSKGINTVLLEAGSFLFHFVRNHLMEEDCILTVTGSRQESLWKEGKLFPGWKEGKETAKYKLNEDTWQLNNFVSLKNSV</sequence>
<dbReference type="AlphaFoldDB" id="A0A4R9M084"/>
<reference evidence="2" key="1">
    <citation type="journal article" date="2019" name="PLoS Negl. Trop. Dis.">
        <title>Revisiting the worldwide diversity of Leptospira species in the environment.</title>
        <authorList>
            <person name="Vincent A.T."/>
            <person name="Schiettekatte O."/>
            <person name="Bourhy P."/>
            <person name="Veyrier F.J."/>
            <person name="Picardeau M."/>
        </authorList>
    </citation>
    <scope>NUCLEOTIDE SEQUENCE [LARGE SCALE GENOMIC DNA]</scope>
    <source>
        <strain evidence="2">201300427</strain>
    </source>
</reference>
<dbReference type="InterPro" id="IPR024072">
    <property type="entry name" value="DHFR-like_dom_sf"/>
</dbReference>
<dbReference type="RefSeq" id="WP_135759456.1">
    <property type="nucleotide sequence ID" value="NZ_RQHW01000016.1"/>
</dbReference>
<proteinExistence type="predicted"/>
<gene>
    <name evidence="2" type="ORF">EHS15_05015</name>
</gene>
<dbReference type="InterPro" id="IPR002125">
    <property type="entry name" value="CMP_dCMP_dom"/>
</dbReference>
<dbReference type="Pfam" id="PF00383">
    <property type="entry name" value="dCMP_cyt_deam_1"/>
    <property type="match status" value="1"/>
</dbReference>
<accession>A0A4R9M084</accession>
<evidence type="ECO:0000313" key="2">
    <source>
        <dbReference type="EMBL" id="TGN20060.1"/>
    </source>
</evidence>
<feature type="domain" description="CMP/dCMP-type deaminase" evidence="1">
    <location>
        <begin position="3"/>
        <end position="127"/>
    </location>
</feature>
<dbReference type="Proteomes" id="UP000298058">
    <property type="component" value="Unassembled WGS sequence"/>
</dbReference>
<keyword evidence="3" id="KW-1185">Reference proteome</keyword>
<dbReference type="SUPFAM" id="SSF53597">
    <property type="entry name" value="Dihydrofolate reductase-like"/>
    <property type="match status" value="1"/>
</dbReference>
<dbReference type="GO" id="GO:0003824">
    <property type="term" value="F:catalytic activity"/>
    <property type="evidence" value="ECO:0007669"/>
    <property type="project" value="InterPro"/>
</dbReference>
<comment type="caution">
    <text evidence="2">The sequence shown here is derived from an EMBL/GenBank/DDBJ whole genome shotgun (WGS) entry which is preliminary data.</text>
</comment>
<evidence type="ECO:0000259" key="1">
    <source>
        <dbReference type="PROSITE" id="PS51747"/>
    </source>
</evidence>
<dbReference type="Gene3D" id="3.40.430.10">
    <property type="entry name" value="Dihydrofolate Reductase, subunit A"/>
    <property type="match status" value="1"/>
</dbReference>
<dbReference type="SUPFAM" id="SSF53927">
    <property type="entry name" value="Cytidine deaminase-like"/>
    <property type="match status" value="1"/>
</dbReference>
<dbReference type="PROSITE" id="PS51747">
    <property type="entry name" value="CYT_DCMP_DEAMINASES_2"/>
    <property type="match status" value="1"/>
</dbReference>
<dbReference type="InterPro" id="IPR016193">
    <property type="entry name" value="Cytidine_deaminase-like"/>
</dbReference>
<organism evidence="2 3">
    <name type="scientific">Leptospira idonii</name>
    <dbReference type="NCBI Taxonomy" id="1193500"/>
    <lineage>
        <taxon>Bacteria</taxon>
        <taxon>Pseudomonadati</taxon>
        <taxon>Spirochaetota</taxon>
        <taxon>Spirochaetia</taxon>
        <taxon>Leptospirales</taxon>
        <taxon>Leptospiraceae</taxon>
        <taxon>Leptospira</taxon>
    </lineage>
</organism>
<dbReference type="OrthoDB" id="9800865at2"/>